<keyword evidence="11" id="KW-1185">Reference proteome</keyword>
<dbReference type="STRING" id="670483.S7RFE6"/>
<comment type="pathway">
    <text evidence="3">Secondary metabolite biosynthesis.</text>
</comment>
<comment type="subcellular location">
    <subcellularLocation>
        <location evidence="2">Membrane</location>
        <topology evidence="2">Multi-pass membrane protein</topology>
    </subcellularLocation>
    <subcellularLocation>
        <location evidence="9">Mitochondrion inner membrane</location>
        <topology evidence="9">Multi-pass membrane protein</topology>
        <orientation evidence="9">Matrix side</orientation>
    </subcellularLocation>
</comment>
<dbReference type="AlphaFoldDB" id="S7RFE6"/>
<dbReference type="InterPro" id="IPR000537">
    <property type="entry name" value="UbiA_prenyltransferase"/>
</dbReference>
<keyword evidence="9" id="KW-0496">Mitochondrion</keyword>
<feature type="transmembrane region" description="Helical" evidence="9">
    <location>
        <begin position="171"/>
        <end position="193"/>
    </location>
</feature>
<dbReference type="PANTHER" id="PTHR11048">
    <property type="entry name" value="PRENYLTRANSFERASES"/>
    <property type="match status" value="1"/>
</dbReference>
<dbReference type="EC" id="2.5.1.39" evidence="9"/>
<dbReference type="HAMAP" id="MF_01635">
    <property type="entry name" value="UbiA"/>
    <property type="match status" value="1"/>
</dbReference>
<feature type="transmembrane region" description="Helical" evidence="9">
    <location>
        <begin position="214"/>
        <end position="235"/>
    </location>
</feature>
<dbReference type="FunFam" id="1.20.120.1780:FF:000001">
    <property type="entry name" value="4-hydroxybenzoate octaprenyltransferase"/>
    <property type="match status" value="1"/>
</dbReference>
<dbReference type="PANTHER" id="PTHR11048:SF28">
    <property type="entry name" value="4-HYDROXYBENZOATE POLYPRENYLTRANSFERASE, MITOCHONDRIAL"/>
    <property type="match status" value="1"/>
</dbReference>
<accession>S7RFE6</accession>
<dbReference type="Proteomes" id="UP000030669">
    <property type="component" value="Unassembled WGS sequence"/>
</dbReference>
<organism evidence="10 11">
    <name type="scientific">Gloeophyllum trabeum (strain ATCC 11539 / FP-39264 / Madison 617)</name>
    <name type="common">Brown rot fungus</name>
    <dbReference type="NCBI Taxonomy" id="670483"/>
    <lineage>
        <taxon>Eukaryota</taxon>
        <taxon>Fungi</taxon>
        <taxon>Dikarya</taxon>
        <taxon>Basidiomycota</taxon>
        <taxon>Agaricomycotina</taxon>
        <taxon>Agaricomycetes</taxon>
        <taxon>Gloeophyllales</taxon>
        <taxon>Gloeophyllaceae</taxon>
        <taxon>Gloeophyllum</taxon>
    </lineage>
</organism>
<dbReference type="eggNOG" id="KOG1381">
    <property type="taxonomic scope" value="Eukaryota"/>
</dbReference>
<dbReference type="InterPro" id="IPR039653">
    <property type="entry name" value="Prenyltransferase"/>
</dbReference>
<evidence type="ECO:0000256" key="9">
    <source>
        <dbReference type="HAMAP-Rule" id="MF_03189"/>
    </source>
</evidence>
<dbReference type="GO" id="GO:0006744">
    <property type="term" value="P:ubiquinone biosynthetic process"/>
    <property type="evidence" value="ECO:0007669"/>
    <property type="project" value="UniProtKB-UniRule"/>
</dbReference>
<dbReference type="GeneID" id="19302653"/>
<dbReference type="KEGG" id="gtr:GLOTRDRAFT_133116"/>
<dbReference type="CDD" id="cd13959">
    <property type="entry name" value="PT_UbiA_COQ2"/>
    <property type="match status" value="1"/>
</dbReference>
<dbReference type="InterPro" id="IPR006370">
    <property type="entry name" value="HB_polyprenyltransferase-like"/>
</dbReference>
<dbReference type="FunFam" id="1.10.357.140:FF:000008">
    <property type="entry name" value="4-hydroxybenzoate octaprenyltransferase"/>
    <property type="match status" value="1"/>
</dbReference>
<dbReference type="Gene3D" id="1.20.120.1780">
    <property type="entry name" value="UbiA prenyltransferase"/>
    <property type="match status" value="1"/>
</dbReference>
<keyword evidence="7 9" id="KW-1133">Transmembrane helix</keyword>
<evidence type="ECO:0000256" key="5">
    <source>
        <dbReference type="ARBA" id="ARBA00022679"/>
    </source>
</evidence>
<evidence type="ECO:0000256" key="3">
    <source>
        <dbReference type="ARBA" id="ARBA00005179"/>
    </source>
</evidence>
<dbReference type="GO" id="GO:0008299">
    <property type="term" value="P:isoprenoid biosynthetic process"/>
    <property type="evidence" value="ECO:0007669"/>
    <property type="project" value="UniProtKB-UniRule"/>
</dbReference>
<dbReference type="EMBL" id="KB469311">
    <property type="protein sequence ID" value="EPQ51234.1"/>
    <property type="molecule type" value="Genomic_DNA"/>
</dbReference>
<gene>
    <name evidence="10" type="ORF">GLOTRDRAFT_133116</name>
</gene>
<evidence type="ECO:0000256" key="7">
    <source>
        <dbReference type="ARBA" id="ARBA00022989"/>
    </source>
</evidence>
<keyword evidence="9" id="KW-0999">Mitochondrion inner membrane</keyword>
<keyword evidence="8 9" id="KW-0472">Membrane</keyword>
<keyword evidence="9" id="KW-0414">Isoprene biosynthesis</keyword>
<feature type="transmembrane region" description="Helical" evidence="9">
    <location>
        <begin position="118"/>
        <end position="137"/>
    </location>
</feature>
<evidence type="ECO:0000256" key="8">
    <source>
        <dbReference type="ARBA" id="ARBA00023136"/>
    </source>
</evidence>
<dbReference type="Pfam" id="PF01040">
    <property type="entry name" value="UbiA"/>
    <property type="match status" value="1"/>
</dbReference>
<keyword evidence="6 9" id="KW-0812">Transmembrane</keyword>
<evidence type="ECO:0000313" key="11">
    <source>
        <dbReference type="Proteomes" id="UP000030669"/>
    </source>
</evidence>
<dbReference type="InterPro" id="IPR030470">
    <property type="entry name" value="UbiA_prenylTrfase_CS"/>
</dbReference>
<dbReference type="Gene3D" id="1.10.357.140">
    <property type="entry name" value="UbiA prenyltransferase"/>
    <property type="match status" value="1"/>
</dbReference>
<dbReference type="InterPro" id="IPR044878">
    <property type="entry name" value="UbiA_sf"/>
</dbReference>
<dbReference type="GO" id="GO:0008412">
    <property type="term" value="F:4-hydroxybenzoate polyprenyltransferase activity"/>
    <property type="evidence" value="ECO:0007669"/>
    <property type="project" value="UniProtKB-EC"/>
</dbReference>
<feature type="transmembrane region" description="Helical" evidence="9">
    <location>
        <begin position="20"/>
        <end position="37"/>
    </location>
</feature>
<comment type="catalytic activity">
    <reaction evidence="9">
        <text>an all-trans-polyprenyl diphosphate + 4-hydroxybenzoate = a 4-hydroxy-3-(all-trans-polyprenyl)benzoate + diphosphate</text>
        <dbReference type="Rhea" id="RHEA:44504"/>
        <dbReference type="Rhea" id="RHEA-COMP:9514"/>
        <dbReference type="Rhea" id="RHEA-COMP:9564"/>
        <dbReference type="ChEBI" id="CHEBI:17879"/>
        <dbReference type="ChEBI" id="CHEBI:33019"/>
        <dbReference type="ChEBI" id="CHEBI:58914"/>
        <dbReference type="ChEBI" id="CHEBI:78396"/>
        <dbReference type="EC" id="2.5.1.39"/>
    </reaction>
</comment>
<comment type="function">
    <text evidence="9">Catalyzes the prenylation of para-hydroxybenzoate (PHB) with an all-trans polyprenyl group. Mediates the second step in the final reaction sequence of coenzyme Q (CoQ) biosynthesis, which is the condensation of the polyisoprenoid side chain with PHB, generating the first membrane-bound Q intermediate.</text>
</comment>
<keyword evidence="5 9" id="KW-0808">Transferase</keyword>
<dbReference type="PROSITE" id="PS00943">
    <property type="entry name" value="UBIA"/>
    <property type="match status" value="1"/>
</dbReference>
<proteinExistence type="inferred from homology"/>
<reference evidence="10 11" key="1">
    <citation type="journal article" date="2012" name="Science">
        <title>The Paleozoic origin of enzymatic lignin decomposition reconstructed from 31 fungal genomes.</title>
        <authorList>
            <person name="Floudas D."/>
            <person name="Binder M."/>
            <person name="Riley R."/>
            <person name="Barry K."/>
            <person name="Blanchette R.A."/>
            <person name="Henrissat B."/>
            <person name="Martinez A.T."/>
            <person name="Otillar R."/>
            <person name="Spatafora J.W."/>
            <person name="Yadav J.S."/>
            <person name="Aerts A."/>
            <person name="Benoit I."/>
            <person name="Boyd A."/>
            <person name="Carlson A."/>
            <person name="Copeland A."/>
            <person name="Coutinho P.M."/>
            <person name="de Vries R.P."/>
            <person name="Ferreira P."/>
            <person name="Findley K."/>
            <person name="Foster B."/>
            <person name="Gaskell J."/>
            <person name="Glotzer D."/>
            <person name="Gorecki P."/>
            <person name="Heitman J."/>
            <person name="Hesse C."/>
            <person name="Hori C."/>
            <person name="Igarashi K."/>
            <person name="Jurgens J.A."/>
            <person name="Kallen N."/>
            <person name="Kersten P."/>
            <person name="Kohler A."/>
            <person name="Kuees U."/>
            <person name="Kumar T.K.A."/>
            <person name="Kuo A."/>
            <person name="LaButti K."/>
            <person name="Larrondo L.F."/>
            <person name="Lindquist E."/>
            <person name="Ling A."/>
            <person name="Lombard V."/>
            <person name="Lucas S."/>
            <person name="Lundell T."/>
            <person name="Martin R."/>
            <person name="McLaughlin D.J."/>
            <person name="Morgenstern I."/>
            <person name="Morin E."/>
            <person name="Murat C."/>
            <person name="Nagy L.G."/>
            <person name="Nolan M."/>
            <person name="Ohm R.A."/>
            <person name="Patyshakuliyeva A."/>
            <person name="Rokas A."/>
            <person name="Ruiz-Duenas F.J."/>
            <person name="Sabat G."/>
            <person name="Salamov A."/>
            <person name="Samejima M."/>
            <person name="Schmutz J."/>
            <person name="Slot J.C."/>
            <person name="St John F."/>
            <person name="Stenlid J."/>
            <person name="Sun H."/>
            <person name="Sun S."/>
            <person name="Syed K."/>
            <person name="Tsang A."/>
            <person name="Wiebenga A."/>
            <person name="Young D."/>
            <person name="Pisabarro A."/>
            <person name="Eastwood D.C."/>
            <person name="Martin F."/>
            <person name="Cullen D."/>
            <person name="Grigoriev I.V."/>
            <person name="Hibbett D.S."/>
        </authorList>
    </citation>
    <scope>NUCLEOTIDE SEQUENCE [LARGE SCALE GENOMIC DNA]</scope>
    <source>
        <strain evidence="10 11">ATCC 11539</strain>
    </source>
</reference>
<name>S7RFE6_GLOTA</name>
<feature type="transmembrane region" description="Helical" evidence="9">
    <location>
        <begin position="146"/>
        <end position="165"/>
    </location>
</feature>
<feature type="transmembrane region" description="Helical" evidence="9">
    <location>
        <begin position="241"/>
        <end position="265"/>
    </location>
</feature>
<comment type="pathway">
    <text evidence="9">Cofactor biosynthesis; ubiquinone biosynthesis.</text>
</comment>
<comment type="cofactor">
    <cofactor evidence="1 9">
        <name>Mg(2+)</name>
        <dbReference type="ChEBI" id="CHEBI:18420"/>
    </cofactor>
</comment>
<comment type="similarity">
    <text evidence="4 9">Belongs to the UbiA prenyltransferase family.</text>
</comment>
<sequence length="295" mass="33207">MESAKSNPYLELIRFYKPTGSILMFWPFAWGLTAAAYTTKIPLGEYAVLLMKSLLSAFIMRSSACTVNDIFDRDLDAGVERTKTRPLPSGRVSVVNACLYLLLQYIIGVLYFSTLSPLAFRAALIQLFPLFIIYPILKRVTYWPQAWLGFAMNFGIVVAYVQVLPAANRNLLSFMLAAAWCWTVYYDTIYACQDIRDDIKMGIRSTARLFGSRIRLALTMLTLGLVGLLTLVGRVNNQRLPYFLVSVGGGGLHLMWQLCTLNLAVPNSCWIAFKRNGQFGLIVWAGIFIDYVKTI</sequence>
<protein>
    <recommendedName>
        <fullName evidence="9">4-hydroxybenzoate polyprenyltransferase, mitochondrial</fullName>
        <shortName evidence="9">4-HB polyprenyltransferase</shortName>
        <ecNumber evidence="9">2.5.1.39</ecNumber>
    </recommendedName>
    <alternativeName>
        <fullName evidence="9">Para-hydroxybenzoate--polyprenyltransferase</fullName>
        <shortName evidence="9">PHB:PPT</shortName>
        <shortName evidence="9">PHB:polyprenyltransferase</shortName>
    </alternativeName>
</protein>
<dbReference type="RefSeq" id="XP_007870236.1">
    <property type="nucleotide sequence ID" value="XM_007872045.1"/>
</dbReference>
<feature type="transmembrane region" description="Helical" evidence="9">
    <location>
        <begin position="92"/>
        <end position="112"/>
    </location>
</feature>
<evidence type="ECO:0000256" key="6">
    <source>
        <dbReference type="ARBA" id="ARBA00022692"/>
    </source>
</evidence>
<dbReference type="HOGENOM" id="CLU_034879_3_0_1"/>
<evidence type="ECO:0000256" key="4">
    <source>
        <dbReference type="ARBA" id="ARBA00005985"/>
    </source>
</evidence>
<dbReference type="OMA" id="FGTWIRP"/>
<dbReference type="OrthoDB" id="18170at2759"/>
<dbReference type="GO" id="GO:0005743">
    <property type="term" value="C:mitochondrial inner membrane"/>
    <property type="evidence" value="ECO:0007669"/>
    <property type="project" value="UniProtKB-SubCell"/>
</dbReference>
<keyword evidence="9" id="KW-0831">Ubiquinone biosynthesis</keyword>
<evidence type="ECO:0000313" key="10">
    <source>
        <dbReference type="EMBL" id="EPQ51234.1"/>
    </source>
</evidence>
<evidence type="ECO:0000256" key="1">
    <source>
        <dbReference type="ARBA" id="ARBA00001946"/>
    </source>
</evidence>
<dbReference type="UniPathway" id="UPA00232"/>
<evidence type="ECO:0000256" key="2">
    <source>
        <dbReference type="ARBA" id="ARBA00004141"/>
    </source>
</evidence>